<keyword evidence="7" id="KW-1185">Reference proteome</keyword>
<evidence type="ECO:0000313" key="6">
    <source>
        <dbReference type="EMBL" id="KAK8484656.1"/>
    </source>
</evidence>
<feature type="compositionally biased region" description="Polar residues" evidence="5">
    <location>
        <begin position="177"/>
        <end position="191"/>
    </location>
</feature>
<reference evidence="6 7" key="1">
    <citation type="journal article" date="2024" name="G3 (Bethesda)">
        <title>Genome assembly of Hibiscus sabdariffa L. provides insights into metabolisms of medicinal natural products.</title>
        <authorList>
            <person name="Kim T."/>
        </authorList>
    </citation>
    <scope>NUCLEOTIDE SEQUENCE [LARGE SCALE GENOMIC DNA]</scope>
    <source>
        <strain evidence="6">TK-2024</strain>
        <tissue evidence="6">Old leaves</tissue>
    </source>
</reference>
<feature type="compositionally biased region" description="Low complexity" evidence="5">
    <location>
        <begin position="247"/>
        <end position="261"/>
    </location>
</feature>
<dbReference type="PANTHER" id="PTHR21146:SF0">
    <property type="entry name" value="BLOC-1-RELATED COMPLEX SUBUNIT 8"/>
    <property type="match status" value="1"/>
</dbReference>
<dbReference type="Pfam" id="PF10167">
    <property type="entry name" value="BORCS8"/>
    <property type="match status" value="1"/>
</dbReference>
<feature type="compositionally biased region" description="Basic and acidic residues" evidence="5">
    <location>
        <begin position="276"/>
        <end position="285"/>
    </location>
</feature>
<protein>
    <submittedName>
        <fullName evidence="6">Uncharacterized protein</fullName>
    </submittedName>
</protein>
<name>A0ABR1ZWB9_9ROSI</name>
<dbReference type="PANTHER" id="PTHR21146">
    <property type="entry name" value="MEF2B PROTEIN"/>
    <property type="match status" value="1"/>
</dbReference>
<evidence type="ECO:0000256" key="3">
    <source>
        <dbReference type="ARBA" id="ARBA00023136"/>
    </source>
</evidence>
<evidence type="ECO:0000256" key="4">
    <source>
        <dbReference type="ARBA" id="ARBA00023228"/>
    </source>
</evidence>
<comment type="subcellular location">
    <subcellularLocation>
        <location evidence="1">Lysosome membrane</location>
    </subcellularLocation>
</comment>
<comment type="caution">
    <text evidence="6">The sequence shown here is derived from an EMBL/GenBank/DDBJ whole genome shotgun (WGS) entry which is preliminary data.</text>
</comment>
<keyword evidence="3" id="KW-0472">Membrane</keyword>
<keyword evidence="4" id="KW-0458">Lysosome</keyword>
<accession>A0ABR1ZWB9</accession>
<proteinExistence type="inferred from homology"/>
<dbReference type="EMBL" id="JBBPBN010000552">
    <property type="protein sequence ID" value="KAK8484656.1"/>
    <property type="molecule type" value="Genomic_DNA"/>
</dbReference>
<dbReference type="InterPro" id="IPR019320">
    <property type="entry name" value="BORCS8"/>
</dbReference>
<dbReference type="Proteomes" id="UP001396334">
    <property type="component" value="Unassembled WGS sequence"/>
</dbReference>
<comment type="similarity">
    <text evidence="2">Belongs to the BORCS8 family.</text>
</comment>
<organism evidence="6 7">
    <name type="scientific">Hibiscus sabdariffa</name>
    <name type="common">roselle</name>
    <dbReference type="NCBI Taxonomy" id="183260"/>
    <lineage>
        <taxon>Eukaryota</taxon>
        <taxon>Viridiplantae</taxon>
        <taxon>Streptophyta</taxon>
        <taxon>Embryophyta</taxon>
        <taxon>Tracheophyta</taxon>
        <taxon>Spermatophyta</taxon>
        <taxon>Magnoliopsida</taxon>
        <taxon>eudicotyledons</taxon>
        <taxon>Gunneridae</taxon>
        <taxon>Pentapetalae</taxon>
        <taxon>rosids</taxon>
        <taxon>malvids</taxon>
        <taxon>Malvales</taxon>
        <taxon>Malvaceae</taxon>
        <taxon>Malvoideae</taxon>
        <taxon>Hibiscus</taxon>
    </lineage>
</organism>
<feature type="region of interest" description="Disordered" evidence="5">
    <location>
        <begin position="174"/>
        <end position="193"/>
    </location>
</feature>
<sequence>MSNPLPFVFICRWFISDKIIDSYNKRKTFEEFSTEVHRLFLSANLFVLRIVFFSFCDELPFTFNTMDAFSVEDGFVEIAESLAEMIKFVANEPSVGLFYIQQHTENAIPNIVNLHDHVAEKSHEATLHREDLEDSITMVRSMKECGFSIADEMIKDITSSLTLLSAKQPKRGLFHSPASSFQKGGTISSGPMSWAPGSRNVQLDSSNYFSTVVKSARQKASNFKWLQLDSMEQMETEPQKPPPQAAPPLSVASASSSSIPDAEADELPVSSQMDNELNKEDKKEETEDDAELPHHNFSLPSENYDDFKANKESKLEQWLQGTEGKNG</sequence>
<feature type="region of interest" description="Disordered" evidence="5">
    <location>
        <begin position="232"/>
        <end position="327"/>
    </location>
</feature>
<feature type="compositionally biased region" description="Basic and acidic residues" evidence="5">
    <location>
        <begin position="305"/>
        <end position="315"/>
    </location>
</feature>
<gene>
    <name evidence="6" type="ORF">V6N11_008505</name>
</gene>
<evidence type="ECO:0000256" key="5">
    <source>
        <dbReference type="SAM" id="MobiDB-lite"/>
    </source>
</evidence>
<evidence type="ECO:0000256" key="1">
    <source>
        <dbReference type="ARBA" id="ARBA00004656"/>
    </source>
</evidence>
<evidence type="ECO:0000313" key="7">
    <source>
        <dbReference type="Proteomes" id="UP001396334"/>
    </source>
</evidence>
<evidence type="ECO:0000256" key="2">
    <source>
        <dbReference type="ARBA" id="ARBA00010463"/>
    </source>
</evidence>